<feature type="chain" id="PRO_5045241578" evidence="3">
    <location>
        <begin position="24"/>
        <end position="397"/>
    </location>
</feature>
<evidence type="ECO:0000256" key="3">
    <source>
        <dbReference type="SAM" id="SignalP"/>
    </source>
</evidence>
<accession>A0ABR3VF16</accession>
<feature type="transmembrane region" description="Helical" evidence="2">
    <location>
        <begin position="71"/>
        <end position="91"/>
    </location>
</feature>
<feature type="signal peptide" evidence="3">
    <location>
        <begin position="1"/>
        <end position="23"/>
    </location>
</feature>
<keyword evidence="2" id="KW-0472">Membrane</keyword>
<keyword evidence="5" id="KW-1185">Reference proteome</keyword>
<dbReference type="Proteomes" id="UP001583172">
    <property type="component" value="Unassembled WGS sequence"/>
</dbReference>
<keyword evidence="2" id="KW-0812">Transmembrane</keyword>
<keyword evidence="3" id="KW-0732">Signal</keyword>
<comment type="caution">
    <text evidence="4">The sequence shown here is derived from an EMBL/GenBank/DDBJ whole genome shotgun (WGS) entry which is preliminary data.</text>
</comment>
<name>A0ABR3VF16_HUMIN</name>
<proteinExistence type="predicted"/>
<keyword evidence="2" id="KW-1133">Transmembrane helix</keyword>
<protein>
    <submittedName>
        <fullName evidence="4">Uncharacterized protein</fullName>
    </submittedName>
</protein>
<sequence>MSSTGLFVLLGLLGLLALVPALAAVTVVPLGLHTRSLESWEVLGNVLLFWPFLLCLPLPFLSCWSRPPLAYIPAAALTWVSWVVVAIFWLVDFGVQVSGRFFAWVDPLLSDEELYAALESDLARLKDKFDHQRSTIANLTSKLDEICAEYNRRRLASAAPARARLVLPTVGFQDTEWRDCSTLVKILVFFVATDLKAVFLRNKVKELQLAIIANDDQIRNLSSTIKDETEALGNLAKQTDEFDSPRRAGLKFKVKVTRNEPFSTVLRIGPPRDTFETVMARARARSQAPVSPAPHRRLVPRLVSPVPSLPRCGIIPRREGPRRRHLGLSGPLALSPLPGPLAPVPLFPRPAAAPPAPLPERGPEVLAGPSQVVLVPAPAPALEFIAPVQQTVAPSAV</sequence>
<feature type="coiled-coil region" evidence="1">
    <location>
        <begin position="108"/>
        <end position="142"/>
    </location>
</feature>
<feature type="transmembrane region" description="Helical" evidence="2">
    <location>
        <begin position="47"/>
        <end position="64"/>
    </location>
</feature>
<evidence type="ECO:0000256" key="1">
    <source>
        <dbReference type="SAM" id="Coils"/>
    </source>
</evidence>
<keyword evidence="1" id="KW-0175">Coiled coil</keyword>
<reference evidence="4 5" key="1">
    <citation type="journal article" date="2024" name="Commun. Biol.">
        <title>Comparative genomic analysis of thermophilic fungi reveals convergent evolutionary adaptations and gene losses.</title>
        <authorList>
            <person name="Steindorff A.S."/>
            <person name="Aguilar-Pontes M.V."/>
            <person name="Robinson A.J."/>
            <person name="Andreopoulos B."/>
            <person name="LaButti K."/>
            <person name="Kuo A."/>
            <person name="Mondo S."/>
            <person name="Riley R."/>
            <person name="Otillar R."/>
            <person name="Haridas S."/>
            <person name="Lipzen A."/>
            <person name="Grimwood J."/>
            <person name="Schmutz J."/>
            <person name="Clum A."/>
            <person name="Reid I.D."/>
            <person name="Moisan M.C."/>
            <person name="Butler G."/>
            <person name="Nguyen T.T.M."/>
            <person name="Dewar K."/>
            <person name="Conant G."/>
            <person name="Drula E."/>
            <person name="Henrissat B."/>
            <person name="Hansel C."/>
            <person name="Singer S."/>
            <person name="Hutchinson M.I."/>
            <person name="de Vries R.P."/>
            <person name="Natvig D.O."/>
            <person name="Powell A.J."/>
            <person name="Tsang A."/>
            <person name="Grigoriev I.V."/>
        </authorList>
    </citation>
    <scope>NUCLEOTIDE SEQUENCE [LARGE SCALE GENOMIC DNA]</scope>
    <source>
        <strain evidence="4 5">CBS 620.91</strain>
    </source>
</reference>
<evidence type="ECO:0000256" key="2">
    <source>
        <dbReference type="SAM" id="Phobius"/>
    </source>
</evidence>
<dbReference type="EMBL" id="JAZGSY010000113">
    <property type="protein sequence ID" value="KAL1840434.1"/>
    <property type="molecule type" value="Genomic_DNA"/>
</dbReference>
<organism evidence="4 5">
    <name type="scientific">Humicola insolens</name>
    <name type="common">Soft-rot fungus</name>
    <dbReference type="NCBI Taxonomy" id="85995"/>
    <lineage>
        <taxon>Eukaryota</taxon>
        <taxon>Fungi</taxon>
        <taxon>Dikarya</taxon>
        <taxon>Ascomycota</taxon>
        <taxon>Pezizomycotina</taxon>
        <taxon>Sordariomycetes</taxon>
        <taxon>Sordariomycetidae</taxon>
        <taxon>Sordariales</taxon>
        <taxon>Chaetomiaceae</taxon>
        <taxon>Mycothermus</taxon>
    </lineage>
</organism>
<evidence type="ECO:0000313" key="4">
    <source>
        <dbReference type="EMBL" id="KAL1840434.1"/>
    </source>
</evidence>
<gene>
    <name evidence="4" type="ORF">VTJ49DRAFT_472</name>
</gene>
<evidence type="ECO:0000313" key="5">
    <source>
        <dbReference type="Proteomes" id="UP001583172"/>
    </source>
</evidence>